<dbReference type="EMBL" id="CABDVU010000001">
    <property type="protein sequence ID" value="VTN08948.1"/>
    <property type="molecule type" value="Genomic_DNA"/>
</dbReference>
<name>A0A4U9CYY8_RAOTE</name>
<sequence>MHKLIKNYKADVYFDELIDHEGNPRRSAQSLIQCLDSLAPDELEKRRLTAEATIQEMGISFTVYTDKGNIDRIWPFDIIPRTIDAQDWTIAETGLKQRLTALNRLSMTCITNNIASKMASFPNISLRSRKIFAPSV</sequence>
<dbReference type="InterPro" id="IPR051680">
    <property type="entry name" value="ATP-dep_Glu-Cys_Ligase-2"/>
</dbReference>
<organism evidence="1 2">
    <name type="scientific">Raoultella terrigena</name>
    <name type="common">Klebsiella terrigena</name>
    <dbReference type="NCBI Taxonomy" id="577"/>
    <lineage>
        <taxon>Bacteria</taxon>
        <taxon>Pseudomonadati</taxon>
        <taxon>Pseudomonadota</taxon>
        <taxon>Gammaproteobacteria</taxon>
        <taxon>Enterobacterales</taxon>
        <taxon>Enterobacteriaceae</taxon>
        <taxon>Klebsiella/Raoultella group</taxon>
        <taxon>Raoultella</taxon>
    </lineage>
</organism>
<evidence type="ECO:0000313" key="2">
    <source>
        <dbReference type="Proteomes" id="UP000339249"/>
    </source>
</evidence>
<dbReference type="SUPFAM" id="SSF56059">
    <property type="entry name" value="Glutathione synthetase ATP-binding domain-like"/>
    <property type="match status" value="1"/>
</dbReference>
<dbReference type="AlphaFoldDB" id="A0A4U9CYY8"/>
<evidence type="ECO:0000313" key="1">
    <source>
        <dbReference type="EMBL" id="VTN08948.1"/>
    </source>
</evidence>
<proteinExistence type="predicted"/>
<dbReference type="Proteomes" id="UP000339249">
    <property type="component" value="Unassembled WGS sequence"/>
</dbReference>
<accession>A0A4U9CYY8</accession>
<dbReference type="PANTHER" id="PTHR34595">
    <property type="entry name" value="BLR5612 PROTEIN"/>
    <property type="match status" value="1"/>
</dbReference>
<reference evidence="1 2" key="1">
    <citation type="submission" date="2019-04" db="EMBL/GenBank/DDBJ databases">
        <authorList>
            <consortium name="Pathogen Informatics"/>
        </authorList>
    </citation>
    <scope>NUCLEOTIDE SEQUENCE [LARGE SCALE GENOMIC DNA]</scope>
    <source>
        <strain evidence="1 2">NCTC9185</strain>
    </source>
</reference>
<protein>
    <submittedName>
        <fullName evidence="1">Domain of uncharacterized function (DUF404)</fullName>
    </submittedName>
</protein>
<dbReference type="PANTHER" id="PTHR34595:SF7">
    <property type="entry name" value="SLL1039 PROTEIN"/>
    <property type="match status" value="1"/>
</dbReference>
<gene>
    <name evidence="1" type="ORF">NCTC9185_00831</name>
</gene>